<keyword evidence="2 3" id="KW-0378">Hydrolase</keyword>
<comment type="caution">
    <text evidence="5">The sequence shown here is derived from an EMBL/GenBank/DDBJ whole genome shotgun (WGS) entry which is preliminary data.</text>
</comment>
<dbReference type="OrthoDB" id="9775851at2"/>
<dbReference type="EC" id="3.1.1.-" evidence="3"/>
<keyword evidence="6" id="KW-1185">Reference proteome</keyword>
<dbReference type="InterPro" id="IPR002018">
    <property type="entry name" value="CarbesteraseB"/>
</dbReference>
<feature type="domain" description="Carboxylesterase type B" evidence="4">
    <location>
        <begin position="23"/>
        <end position="485"/>
    </location>
</feature>
<protein>
    <recommendedName>
        <fullName evidence="3">Carboxylic ester hydrolase</fullName>
        <ecNumber evidence="3">3.1.1.-</ecNumber>
    </recommendedName>
</protein>
<dbReference type="GO" id="GO:0052689">
    <property type="term" value="F:carboxylic ester hydrolase activity"/>
    <property type="evidence" value="ECO:0007669"/>
    <property type="project" value="TreeGrafter"/>
</dbReference>
<dbReference type="PANTHER" id="PTHR43918:SF4">
    <property type="entry name" value="CARBOXYLIC ESTER HYDROLASE"/>
    <property type="match status" value="1"/>
</dbReference>
<dbReference type="Pfam" id="PF00135">
    <property type="entry name" value="COesterase"/>
    <property type="match status" value="1"/>
</dbReference>
<dbReference type="PROSITE" id="PS00122">
    <property type="entry name" value="CARBOXYLESTERASE_B_1"/>
    <property type="match status" value="1"/>
</dbReference>
<dbReference type="SUPFAM" id="SSF53474">
    <property type="entry name" value="alpha/beta-Hydrolases"/>
    <property type="match status" value="1"/>
</dbReference>
<name>A0A4Y8RCC0_9HYPH</name>
<dbReference type="Proteomes" id="UP000298179">
    <property type="component" value="Unassembled WGS sequence"/>
</dbReference>
<dbReference type="EMBL" id="SOZD01000006">
    <property type="protein sequence ID" value="TFF19699.1"/>
    <property type="molecule type" value="Genomic_DNA"/>
</dbReference>
<accession>A0A4Y8RCC0</accession>
<comment type="similarity">
    <text evidence="1 3">Belongs to the type-B carboxylesterase/lipase family.</text>
</comment>
<proteinExistence type="inferred from homology"/>
<evidence type="ECO:0000313" key="6">
    <source>
        <dbReference type="Proteomes" id="UP000298179"/>
    </source>
</evidence>
<sequence length="510" mass="56199">MQRGIEGRADTGFRDGQMVEKVEIEAACGRLVGQRRDGVVRFLGIPYGEAPVGERRYAAPFPRAPFAEPFEAFEYGAAAPQRSLLPAPLARLIGSHRHYSEDCLSLNVWTPEVTGNRPVLVFIHGGGFILGAGEQYPGDDLARRGDVVVVTMNYRLGLIGFNPFAELFPGDERFVANAGLLDQRLALRWVRDNVAAFGGDPDRVTIAGESAGSVSVAWHLVTEGSKPYYHRAIMQSGALNLFYGRERAREVASLLAGGMGLGDDRERLFTLTPRALHEAAAEAVTDHTGVISRPYVDGTELVAEAPGDLAVTAKPVPLLIGTNRDEFSFFIGLPLLPIEADKAALSGMVEHFSGRAAAERIAHLYEDDRKGRIAFGTDLIFRMPSIAFADAEAARGSPVYFYRLDWEAKGLLSRLGATHSVDLPLIFEDFLKPFRSAYLGVLPDGRRQLLAERMRRHWLSFVRDGRPDEGWPAYRTDQRLTMIFNETDAVVPDPEALQRMNWQGVDGFAI</sequence>
<evidence type="ECO:0000256" key="2">
    <source>
        <dbReference type="ARBA" id="ARBA00022801"/>
    </source>
</evidence>
<evidence type="ECO:0000259" key="4">
    <source>
        <dbReference type="Pfam" id="PF00135"/>
    </source>
</evidence>
<dbReference type="InterPro" id="IPR019826">
    <property type="entry name" value="Carboxylesterase_B_AS"/>
</dbReference>
<dbReference type="Gene3D" id="3.40.50.1820">
    <property type="entry name" value="alpha/beta hydrolase"/>
    <property type="match status" value="1"/>
</dbReference>
<gene>
    <name evidence="5" type="ORF">E3C22_18590</name>
</gene>
<dbReference type="InterPro" id="IPR029058">
    <property type="entry name" value="AB_hydrolase_fold"/>
</dbReference>
<evidence type="ECO:0000256" key="3">
    <source>
        <dbReference type="RuleBase" id="RU361235"/>
    </source>
</evidence>
<dbReference type="InterPro" id="IPR050654">
    <property type="entry name" value="AChE-related_enzymes"/>
</dbReference>
<evidence type="ECO:0000313" key="5">
    <source>
        <dbReference type="EMBL" id="TFF19699.1"/>
    </source>
</evidence>
<dbReference type="AlphaFoldDB" id="A0A4Y8RCC0"/>
<reference evidence="5 6" key="1">
    <citation type="submission" date="2019-03" db="EMBL/GenBank/DDBJ databases">
        <title>Jiella endophytica sp. nov., a novel endophytic bacterium isolated from root of Ficus microcarpa Linn. f.</title>
        <authorList>
            <person name="Tuo L."/>
        </authorList>
    </citation>
    <scope>NUCLEOTIDE SEQUENCE [LARGE SCALE GENOMIC DNA]</scope>
    <source>
        <strain evidence="5 6">CBS5Q-3</strain>
    </source>
</reference>
<evidence type="ECO:0000256" key="1">
    <source>
        <dbReference type="ARBA" id="ARBA00005964"/>
    </source>
</evidence>
<dbReference type="PANTHER" id="PTHR43918">
    <property type="entry name" value="ACETYLCHOLINESTERASE"/>
    <property type="match status" value="1"/>
</dbReference>
<organism evidence="5 6">
    <name type="scientific">Jiella endophytica</name>
    <dbReference type="NCBI Taxonomy" id="2558362"/>
    <lineage>
        <taxon>Bacteria</taxon>
        <taxon>Pseudomonadati</taxon>
        <taxon>Pseudomonadota</taxon>
        <taxon>Alphaproteobacteria</taxon>
        <taxon>Hyphomicrobiales</taxon>
        <taxon>Aurantimonadaceae</taxon>
        <taxon>Jiella</taxon>
    </lineage>
</organism>